<keyword evidence="2" id="KW-1185">Reference proteome</keyword>
<gene>
    <name evidence="1" type="ORF">RO07_25625</name>
</gene>
<reference evidence="1" key="1">
    <citation type="submission" date="2016-11" db="EMBL/GenBank/DDBJ databases">
        <title>Complete Genome Sequencing of Pandoraea pulmonicola DSM 16583.</title>
        <authorList>
            <person name="Chan K.-G."/>
        </authorList>
    </citation>
    <scope>NUCLEOTIDE SEQUENCE</scope>
    <source>
        <strain evidence="1">DSM 16583</strain>
    </source>
</reference>
<dbReference type="EMBL" id="CP010310">
    <property type="protein sequence ID" value="APD13638.1"/>
    <property type="molecule type" value="Genomic_DNA"/>
</dbReference>
<evidence type="ECO:0000313" key="2">
    <source>
        <dbReference type="Proteomes" id="UP000035086"/>
    </source>
</evidence>
<accession>A0ABM6FSZ2</accession>
<sequence>MICPAHEITDRSAESALADMAEGASRVKVAAEAYNSESAAILGRLSQISKDLKSYAKDKPLPADCRPDAGWVRSLSEAVAAAKQAAARQ</sequence>
<organism evidence="1 2">
    <name type="scientific">Pandoraea pulmonicola</name>
    <dbReference type="NCBI Taxonomy" id="93221"/>
    <lineage>
        <taxon>Bacteria</taxon>
        <taxon>Pseudomonadati</taxon>
        <taxon>Pseudomonadota</taxon>
        <taxon>Betaproteobacteria</taxon>
        <taxon>Burkholderiales</taxon>
        <taxon>Burkholderiaceae</taxon>
        <taxon>Pandoraea</taxon>
    </lineage>
</organism>
<dbReference type="Proteomes" id="UP000035086">
    <property type="component" value="Chromosome"/>
</dbReference>
<evidence type="ECO:0000313" key="1">
    <source>
        <dbReference type="EMBL" id="APD13638.1"/>
    </source>
</evidence>
<proteinExistence type="predicted"/>
<name>A0ABM6FSZ2_PANPU</name>
<protein>
    <submittedName>
        <fullName evidence="1">Uncharacterized protein</fullName>
    </submittedName>
</protein>